<protein>
    <submittedName>
        <fullName evidence="1">Uncharacterized protein</fullName>
    </submittedName>
</protein>
<name>E3EJN6_PAEPS</name>
<dbReference type="HOGENOM" id="CLU_1601080_0_0_9"/>
<sequence length="166" mass="18438">MKKYQAVGMMVELDGGLTKNQVVSLLGKLEDGELLIPFGTSANNSTIYGFLTVPSVDEHLDAVEKTARQLCEDFDNERTDQTYTTETGIQMFIDCELETSRDESAFRVFSSAGKFIDVETNEGTYQHVVICPKPYSPWIHLLKFSNGVVVEVKTGDILETDGNLSL</sequence>
<dbReference type="KEGG" id="ppm:PPSC2_26965"/>
<dbReference type="EMBL" id="CP002214">
    <property type="protein sequence ID" value="ADO59634.1"/>
    <property type="molecule type" value="Genomic_DNA"/>
</dbReference>
<dbReference type="AlphaFoldDB" id="E3EJN6"/>
<gene>
    <name evidence="1" type="ORF">PPSC2_26965</name>
</gene>
<dbReference type="PATRIC" id="fig|886882.15.peg.5701"/>
<dbReference type="RefSeq" id="WP_013386048.1">
    <property type="nucleotide sequence ID" value="NC_014628.2"/>
</dbReference>
<organism evidence="1 2">
    <name type="scientific">Paenibacillus polymyxa (strain SC2)</name>
    <name type="common">Bacillus polymyxa</name>
    <dbReference type="NCBI Taxonomy" id="886882"/>
    <lineage>
        <taxon>Bacteria</taxon>
        <taxon>Bacillati</taxon>
        <taxon>Bacillota</taxon>
        <taxon>Bacilli</taxon>
        <taxon>Bacillales</taxon>
        <taxon>Paenibacillaceae</taxon>
        <taxon>Paenibacillus</taxon>
    </lineage>
</organism>
<keyword evidence="1" id="KW-0614">Plasmid</keyword>
<geneLocation type="plasmid" evidence="1 2">
    <name>pSC2</name>
</geneLocation>
<evidence type="ECO:0000313" key="1">
    <source>
        <dbReference type="EMBL" id="ADO59634.1"/>
    </source>
</evidence>
<proteinExistence type="predicted"/>
<dbReference type="Proteomes" id="UP000006868">
    <property type="component" value="Plasmid pSC2"/>
</dbReference>
<evidence type="ECO:0000313" key="2">
    <source>
        <dbReference type="Proteomes" id="UP000006868"/>
    </source>
</evidence>
<accession>E3EJN6</accession>
<reference evidence="1 2" key="1">
    <citation type="journal article" date="2011" name="J. Bacteriol.">
        <title>Complete genome sequence of Paenibacillus polymyxa SC2, a strain of plant growth-promoting Rhizobacterium with broad-spectrum antimicrobial activity.</title>
        <authorList>
            <person name="Ma M."/>
            <person name="Wang C."/>
            <person name="Ding Y."/>
            <person name="Li L."/>
            <person name="Shen D."/>
            <person name="Jiang X."/>
            <person name="Guan D."/>
            <person name="Cao F."/>
            <person name="Chen H."/>
            <person name="Feng R."/>
            <person name="Wang X."/>
            <person name="Ge Y."/>
            <person name="Yao L."/>
            <person name="Bing X."/>
            <person name="Yang X."/>
            <person name="Li J."/>
            <person name="Du B."/>
        </authorList>
    </citation>
    <scope>NUCLEOTIDE SEQUENCE [LARGE SCALE GENOMIC DNA]</scope>
    <source>
        <strain evidence="1 2">SC2</strain>
        <plasmid evidence="2">pSC2</plasmid>
    </source>
</reference>